<evidence type="ECO:0000256" key="1">
    <source>
        <dbReference type="SAM" id="Phobius"/>
    </source>
</evidence>
<dbReference type="RefSeq" id="WP_148568433.1">
    <property type="nucleotide sequence ID" value="NZ_RXYA01000018.1"/>
</dbReference>
<dbReference type="EMBL" id="WJBD01000019">
    <property type="protein sequence ID" value="MBC3889433.1"/>
    <property type="molecule type" value="Genomic_DNA"/>
</dbReference>
<sequence>MKSKNKSHQLKFLYTISVLLLILSLTFLGTGCVKKELVNDPSTGEILSVANLKSLSDGHFTATTHFYDTRGYAQQIDIIIKSNIITQVNFKEISRNGMDRLTLEGPEKYWDNLSLLNLNSLYFRLYNDLILSQNPDEIETISGATQTSGRFIQLSNAAIGQAKKGDHEPIKIDTFDTYTVVGSIDQDGFQGNLVATFNGTRLTALTYDEIRAEDGKSKRKFTDSTNNINYSVLFDTFIRDTLASQTLESTSTEGEPSPEKAKFSECIRLLKELRTSF</sequence>
<reference evidence="2" key="2">
    <citation type="submission" date="2020-10" db="EMBL/GenBank/DDBJ databases">
        <title>Comparative genomics of the Acetobacterium genus.</title>
        <authorList>
            <person name="Marshall C."/>
            <person name="May H."/>
            <person name="Norman S."/>
        </authorList>
    </citation>
    <scope>NUCLEOTIDE SEQUENCE</scope>
    <source>
        <strain evidence="2">DER-2019</strain>
    </source>
</reference>
<feature type="transmembrane region" description="Helical" evidence="1">
    <location>
        <begin position="12"/>
        <end position="31"/>
    </location>
</feature>
<keyword evidence="1" id="KW-1133">Transmembrane helix</keyword>
<keyword evidence="1" id="KW-0472">Membrane</keyword>
<dbReference type="Proteomes" id="UP000616595">
    <property type="component" value="Unassembled WGS sequence"/>
</dbReference>
<gene>
    <name evidence="2" type="ORF">GH810_14050</name>
</gene>
<keyword evidence="3" id="KW-1185">Reference proteome</keyword>
<dbReference type="Gene3D" id="3.90.1010.20">
    <property type="match status" value="1"/>
</dbReference>
<proteinExistence type="predicted"/>
<dbReference type="PROSITE" id="PS51257">
    <property type="entry name" value="PROKAR_LIPOPROTEIN"/>
    <property type="match status" value="1"/>
</dbReference>
<accession>A0A923HVS3</accession>
<name>A0A923HVS3_9FIRM</name>
<keyword evidence="1" id="KW-0812">Transmembrane</keyword>
<comment type="caution">
    <text evidence="2">The sequence shown here is derived from an EMBL/GenBank/DDBJ whole genome shotgun (WGS) entry which is preliminary data.</text>
</comment>
<evidence type="ECO:0008006" key="4">
    <source>
        <dbReference type="Google" id="ProtNLM"/>
    </source>
</evidence>
<evidence type="ECO:0000313" key="3">
    <source>
        <dbReference type="Proteomes" id="UP000616595"/>
    </source>
</evidence>
<evidence type="ECO:0000313" key="2">
    <source>
        <dbReference type="EMBL" id="MBC3889433.1"/>
    </source>
</evidence>
<dbReference type="OrthoDB" id="1777875at2"/>
<organism evidence="2 3">
    <name type="scientific">Acetobacterium paludosum</name>
    <dbReference type="NCBI Taxonomy" id="52693"/>
    <lineage>
        <taxon>Bacteria</taxon>
        <taxon>Bacillati</taxon>
        <taxon>Bacillota</taxon>
        <taxon>Clostridia</taxon>
        <taxon>Eubacteriales</taxon>
        <taxon>Eubacteriaceae</taxon>
        <taxon>Acetobacterium</taxon>
    </lineage>
</organism>
<reference evidence="2" key="1">
    <citation type="submission" date="2019-10" db="EMBL/GenBank/DDBJ databases">
        <authorList>
            <person name="Ross D.E."/>
            <person name="Gulliver D."/>
        </authorList>
    </citation>
    <scope>NUCLEOTIDE SEQUENCE</scope>
    <source>
        <strain evidence="2">DER-2019</strain>
    </source>
</reference>
<protein>
    <recommendedName>
        <fullName evidence="4">Major membrane immunogen, membrane-anchored lipoprotein</fullName>
    </recommendedName>
</protein>
<dbReference type="AlphaFoldDB" id="A0A923HVS3"/>